<protein>
    <submittedName>
        <fullName evidence="1">Uncharacterized protein</fullName>
    </submittedName>
</protein>
<dbReference type="Proteomes" id="UP000664534">
    <property type="component" value="Unassembled WGS sequence"/>
</dbReference>
<evidence type="ECO:0000313" key="2">
    <source>
        <dbReference type="Proteomes" id="UP000664534"/>
    </source>
</evidence>
<reference evidence="1" key="1">
    <citation type="submission" date="2021-03" db="EMBL/GenBank/DDBJ databases">
        <authorList>
            <person name="Tagirdzhanova G."/>
        </authorList>
    </citation>
    <scope>NUCLEOTIDE SEQUENCE</scope>
</reference>
<gene>
    <name evidence="1" type="ORF">IMSHALPRED_006820</name>
</gene>
<dbReference type="EMBL" id="CAJPDT010000041">
    <property type="protein sequence ID" value="CAF9925910.1"/>
    <property type="molecule type" value="Genomic_DNA"/>
</dbReference>
<dbReference type="OrthoDB" id="5293325at2759"/>
<evidence type="ECO:0000313" key="1">
    <source>
        <dbReference type="EMBL" id="CAF9925910.1"/>
    </source>
</evidence>
<dbReference type="AlphaFoldDB" id="A0A8H3ISJ5"/>
<comment type="caution">
    <text evidence="1">The sequence shown here is derived from an EMBL/GenBank/DDBJ whole genome shotgun (WGS) entry which is preliminary data.</text>
</comment>
<sequence>MAFGLAAPQVSATLNQNAAVTPQTPTTMATMMSANPTADQSLSFRTPALTIISSCTPAVPTPGSVIILDGIPTRLPNDTMKQTAPILADTADTADTANIANTQYESYNSDPYQPWNTSYPGPIHEDDWNKYLEFWDPVWWAQNLDSLRQISCTCSADDFYTNPQAQLAAYMNFEYYSHNLGNTYTFDWACGPTPSAMSIKERITSGKGLSEHCWSMAGGEFPDDHRARPMNKKWFCDEKEELCVKPWRAGKRALKFHDHVRNYDRDGVHRWSEVAQVVKDICEPICKDKFRMRYDDFSHHNPSLVSTWYPPKPIDLTIVGD</sequence>
<accession>A0A8H3ISJ5</accession>
<proteinExistence type="predicted"/>
<organism evidence="1 2">
    <name type="scientific">Imshaugia aleurites</name>
    <dbReference type="NCBI Taxonomy" id="172621"/>
    <lineage>
        <taxon>Eukaryota</taxon>
        <taxon>Fungi</taxon>
        <taxon>Dikarya</taxon>
        <taxon>Ascomycota</taxon>
        <taxon>Pezizomycotina</taxon>
        <taxon>Lecanoromycetes</taxon>
        <taxon>OSLEUM clade</taxon>
        <taxon>Lecanoromycetidae</taxon>
        <taxon>Lecanorales</taxon>
        <taxon>Lecanorineae</taxon>
        <taxon>Parmeliaceae</taxon>
        <taxon>Imshaugia</taxon>
    </lineage>
</organism>
<keyword evidence="2" id="KW-1185">Reference proteome</keyword>
<name>A0A8H3ISJ5_9LECA</name>